<comment type="caution">
    <text evidence="2">The sequence shown here is derived from an EMBL/GenBank/DDBJ whole genome shotgun (WGS) entry which is preliminary data.</text>
</comment>
<evidence type="ECO:0000313" key="2">
    <source>
        <dbReference type="EMBL" id="KXX78758.1"/>
    </source>
</evidence>
<dbReference type="Proteomes" id="UP000078237">
    <property type="component" value="Unassembled WGS sequence"/>
</dbReference>
<organism evidence="2 3">
    <name type="scientific">Madurella mycetomatis</name>
    <dbReference type="NCBI Taxonomy" id="100816"/>
    <lineage>
        <taxon>Eukaryota</taxon>
        <taxon>Fungi</taxon>
        <taxon>Dikarya</taxon>
        <taxon>Ascomycota</taxon>
        <taxon>Pezizomycotina</taxon>
        <taxon>Sordariomycetes</taxon>
        <taxon>Sordariomycetidae</taxon>
        <taxon>Sordariales</taxon>
        <taxon>Sordariales incertae sedis</taxon>
        <taxon>Madurella</taxon>
    </lineage>
</organism>
<sequence>MVDRHAPTSRALTSGISKIRGMSSTSQSVRRNLFQGQLTRRPPASSSGSADALHLDADAQKEQQHQFQHPLESPSQEDIVVRDKNGEIQLGDPPTPPIDDAEELLALDARHENEKERQRLAEAVKQHQIGQNSVVVPVQPEGKSGRLLFARRDTSSVVVHLTKTEHCVSTTELLEAVRASLRAKVAALAEDNWMFEREELPHHQ</sequence>
<protein>
    <submittedName>
        <fullName evidence="2">Uncharacterized protein</fullName>
    </submittedName>
</protein>
<accession>A0A175W4S8</accession>
<gene>
    <name evidence="2" type="ORF">MMYC01_203655</name>
</gene>
<feature type="compositionally biased region" description="Basic and acidic residues" evidence="1">
    <location>
        <begin position="53"/>
        <end position="64"/>
    </location>
</feature>
<feature type="region of interest" description="Disordered" evidence="1">
    <location>
        <begin position="1"/>
        <end position="78"/>
    </location>
</feature>
<keyword evidence="3" id="KW-1185">Reference proteome</keyword>
<proteinExistence type="predicted"/>
<reference evidence="2 3" key="1">
    <citation type="journal article" date="2016" name="Genome Announc.">
        <title>Genome Sequence of Madurella mycetomatis mm55, Isolated from a Human Mycetoma Case in Sudan.</title>
        <authorList>
            <person name="Smit S."/>
            <person name="Derks M.F."/>
            <person name="Bervoets S."/>
            <person name="Fahal A."/>
            <person name="van Leeuwen W."/>
            <person name="van Belkum A."/>
            <person name="van de Sande W.W."/>
        </authorList>
    </citation>
    <scope>NUCLEOTIDE SEQUENCE [LARGE SCALE GENOMIC DNA]</scope>
    <source>
        <strain evidence="3">mm55</strain>
    </source>
</reference>
<dbReference type="EMBL" id="LCTW02000109">
    <property type="protein sequence ID" value="KXX78758.1"/>
    <property type="molecule type" value="Genomic_DNA"/>
</dbReference>
<feature type="compositionally biased region" description="Polar residues" evidence="1">
    <location>
        <begin position="10"/>
        <end position="49"/>
    </location>
</feature>
<dbReference type="AlphaFoldDB" id="A0A175W4S8"/>
<dbReference type="OrthoDB" id="4188844at2759"/>
<evidence type="ECO:0000313" key="3">
    <source>
        <dbReference type="Proteomes" id="UP000078237"/>
    </source>
</evidence>
<evidence type="ECO:0000256" key="1">
    <source>
        <dbReference type="SAM" id="MobiDB-lite"/>
    </source>
</evidence>
<name>A0A175W4S8_9PEZI</name>
<dbReference type="VEuPathDB" id="FungiDB:MMYC01_203655"/>